<dbReference type="RefSeq" id="WP_126154137.1">
    <property type="nucleotide sequence ID" value="NZ_UZWE01000028.1"/>
</dbReference>
<dbReference type="PANTHER" id="PTHR48081:SF33">
    <property type="entry name" value="KYNURENINE FORMAMIDASE"/>
    <property type="match status" value="1"/>
</dbReference>
<evidence type="ECO:0000259" key="2">
    <source>
        <dbReference type="Pfam" id="PF07859"/>
    </source>
</evidence>
<accession>A0A3S4GMX0</accession>
<dbReference type="GO" id="GO:0016787">
    <property type="term" value="F:hydrolase activity"/>
    <property type="evidence" value="ECO:0007669"/>
    <property type="project" value="UniProtKB-KW"/>
</dbReference>
<dbReference type="Pfam" id="PF07859">
    <property type="entry name" value="Abhydrolase_3"/>
    <property type="match status" value="1"/>
</dbReference>
<proteinExistence type="predicted"/>
<dbReference type="OrthoDB" id="9771666at2"/>
<evidence type="ECO:0000256" key="1">
    <source>
        <dbReference type="ARBA" id="ARBA00022801"/>
    </source>
</evidence>
<organism evidence="3 4">
    <name type="scientific">Paracoccus haematequi</name>
    <dbReference type="NCBI Taxonomy" id="2491866"/>
    <lineage>
        <taxon>Bacteria</taxon>
        <taxon>Pseudomonadati</taxon>
        <taxon>Pseudomonadota</taxon>
        <taxon>Alphaproteobacteria</taxon>
        <taxon>Rhodobacterales</taxon>
        <taxon>Paracoccaceae</taxon>
        <taxon>Paracoccus</taxon>
    </lineage>
</organism>
<dbReference type="Proteomes" id="UP000270743">
    <property type="component" value="Unassembled WGS sequence"/>
</dbReference>
<dbReference type="Gene3D" id="3.40.50.1820">
    <property type="entry name" value="alpha/beta hydrolase"/>
    <property type="match status" value="1"/>
</dbReference>
<evidence type="ECO:0000313" key="3">
    <source>
        <dbReference type="EMBL" id="VDS08464.1"/>
    </source>
</evidence>
<protein>
    <submittedName>
        <fullName evidence="3">Alpha/beta hydrolase fold protein</fullName>
    </submittedName>
</protein>
<dbReference type="InterPro" id="IPR050300">
    <property type="entry name" value="GDXG_lipolytic_enzyme"/>
</dbReference>
<dbReference type="SUPFAM" id="SSF53474">
    <property type="entry name" value="alpha/beta-Hydrolases"/>
    <property type="match status" value="1"/>
</dbReference>
<sequence length="262" mass="28194">MLYHVTDWDDAYANTVHIPQGEGFFARWQDASARFRDAYPPKALGRGHLFRPDGPARGLMVFVHGGYWMETTPDLWSHLAEGALARGWAAALPGYALAPQARIAQMVHQVAAAIAEAAGRIGGPIVLTGHSAGGHLAARMICDDATLPDSVAARVTGCVPISPISDLRPLLRTAMNDRLRLDPAQAASESPALLTPRPGIPVTTWVGANERPEFLRQARLLADIWAGLGAATDCVVEPGRHHFDVIEGLERPDSPLMERVLG</sequence>
<dbReference type="InterPro" id="IPR029058">
    <property type="entry name" value="AB_hydrolase_fold"/>
</dbReference>
<dbReference type="InterPro" id="IPR013094">
    <property type="entry name" value="AB_hydrolase_3"/>
</dbReference>
<feature type="domain" description="Alpha/beta hydrolase fold-3" evidence="2">
    <location>
        <begin position="60"/>
        <end position="170"/>
    </location>
</feature>
<keyword evidence="4" id="KW-1185">Reference proteome</keyword>
<dbReference type="EMBL" id="UZWE01000028">
    <property type="protein sequence ID" value="VDS08464.1"/>
    <property type="molecule type" value="Genomic_DNA"/>
</dbReference>
<keyword evidence="1 3" id="KW-0378">Hydrolase</keyword>
<dbReference type="PANTHER" id="PTHR48081">
    <property type="entry name" value="AB HYDROLASE SUPERFAMILY PROTEIN C4A8.06C"/>
    <property type="match status" value="1"/>
</dbReference>
<reference evidence="3 4" key="1">
    <citation type="submission" date="2018-12" db="EMBL/GenBank/DDBJ databases">
        <authorList>
            <person name="Criscuolo A."/>
        </authorList>
    </citation>
    <scope>NUCLEOTIDE SEQUENCE [LARGE SCALE GENOMIC DNA]</scope>
    <source>
        <strain evidence="3">ACIP1116241</strain>
    </source>
</reference>
<evidence type="ECO:0000313" key="4">
    <source>
        <dbReference type="Proteomes" id="UP000270743"/>
    </source>
</evidence>
<gene>
    <name evidence="3" type="ORF">PARHAE_01648</name>
</gene>
<dbReference type="AlphaFoldDB" id="A0A3S4GMX0"/>
<name>A0A3S4GMX0_9RHOB</name>